<evidence type="ECO:0008006" key="9">
    <source>
        <dbReference type="Google" id="ProtNLM"/>
    </source>
</evidence>
<dbReference type="InterPro" id="IPR033471">
    <property type="entry name" value="DIRP"/>
</dbReference>
<evidence type="ECO:0000313" key="7">
    <source>
        <dbReference type="EMBL" id="KAJ8429795.1"/>
    </source>
</evidence>
<feature type="region of interest" description="Disordered" evidence="4">
    <location>
        <begin position="559"/>
        <end position="733"/>
    </location>
</feature>
<feature type="compositionally biased region" description="Basic residues" evidence="4">
    <location>
        <begin position="717"/>
        <end position="727"/>
    </location>
</feature>
<keyword evidence="3" id="KW-0175">Coiled coil</keyword>
<dbReference type="Pfam" id="PF06584">
    <property type="entry name" value="DIRP"/>
    <property type="match status" value="1"/>
</dbReference>
<dbReference type="GO" id="GO:0017053">
    <property type="term" value="C:transcription repressor complex"/>
    <property type="evidence" value="ECO:0007669"/>
    <property type="project" value="InterPro"/>
</dbReference>
<sequence length="1289" mass="143981">MSLIASTLSVPGQLRFLSRGWCSRISIKSIMAPTRKSRSVNKRFSHPNEISPIKDGDSGTKSNKRKRKVSDMLGPQWSKEELQRFYEAYRKYGKDWKKVAATVRNRSVEMVEALYTMNRAYLSLPEGTASVVGLIAMMTDHYSVLEGSDSEQESNDGVGISRKPKRARGKPQPNMNRGSEKHFVDVSHSQSVASSYGCLSLLKKRRSGENQPRAVGKRTPRIPVRYTYDRDNRERYISPSRQGLKSRGDADDVAHAALVLTEASHRGGSPQASQTPNKRREFTAASPGLGERMLSESEMTSAKNIGNEMDDDTCEGSLGSTEGDNNFPRERLHLAGRKGYGTSVQQKSRKAHGKKLEAEDVGQHYVDDIKEACSGTEEGQKFSSFERKLGADTADVTFVRSPGQASKKRSKKLLFGADEGEALDALHALADLSLMMPATAEETVGQECWALLHSCYMLTPKSHMECEDFSAHGMDQLRKWIKDCMNTSYPHHPHPHSVPETVVQSTETNPVGFLEEPSESIKMKSQDAHPVRRFPHSAFGYELHYSFYAESAVPFKEEKETDFDKSRTWGTVPANQQRVRAKPSPSKKKEDQSALTNLVSESRASKPGRSSAPDSSPAAENKDVGVQKRKPKSSAPKISASEIQMDTETSNQKKEFTDQGRKSVNKNRRSSQNASQQKLGPPVRISEHSSSSTDIKREGDDSAVSSIQDPATNKIKSPAKSRSRRKLDKSQIQRNSRDIRFLDSVVYDQSNTSGQSYADKADGVKGQLSNCLCNFRVQRWCICEWFYSAIDYPWFAKSEFVEYLYHVGLGHVPRLTRVEWDVIRSSLGKPRRFSEQFLKEEKEKLDYYRESVRNHYAELRMGKREGLPTDLARPLTVGQRVIAIHPRSREVHDGSVLTVDHDRCRIQFDRPELGVEFVKDIDCMPLNPIENMPTSLKRHNITVDKFYESLKQFKVSERPEERTKEEFIKFTPSQKMENADGPTDVAPAYLMNSLPKPAKEGFASPSSHIKVGYGQVVSPQQVITSQQSILSQLQAKEADIRALAELTRVLDKKNALVAELRRMNDDVSEDSSLKDVDSFKKQYAAVLVQLNEVSSALMCLRQRNTYQGNSALPWQKSLASIEERGGPNSTVNRLSSDSQETGSHVYEIVENSRAKARKMVDAAIQAVSSLKEGGHPIQNIEEAVDYVSNRLSVDGSSLSVQANQANGSLARQNQPSSGTSKLLSSDQTLDSRSNGASVECETQIPLELITNCVTTLLMIQVSFEMFLPSPSFMLALLISSYRGKQQSKG</sequence>
<name>A0A9Q1Q649_9CARY</name>
<protein>
    <recommendedName>
        <fullName evidence="9">SANT domain-containing protein</fullName>
    </recommendedName>
</protein>
<keyword evidence="2" id="KW-0539">Nucleus</keyword>
<feature type="compositionally biased region" description="Polar residues" evidence="4">
    <location>
        <begin position="703"/>
        <end position="715"/>
    </location>
</feature>
<dbReference type="PROSITE" id="PS50090">
    <property type="entry name" value="MYB_LIKE"/>
    <property type="match status" value="1"/>
</dbReference>
<dbReference type="InterPro" id="IPR009057">
    <property type="entry name" value="Homeodomain-like_sf"/>
</dbReference>
<feature type="region of interest" description="Disordered" evidence="4">
    <location>
        <begin position="146"/>
        <end position="180"/>
    </location>
</feature>
<evidence type="ECO:0000256" key="2">
    <source>
        <dbReference type="ARBA" id="ARBA00023242"/>
    </source>
</evidence>
<dbReference type="PROSITE" id="PS51293">
    <property type="entry name" value="SANT"/>
    <property type="match status" value="1"/>
</dbReference>
<reference evidence="7" key="1">
    <citation type="submission" date="2022-04" db="EMBL/GenBank/DDBJ databases">
        <title>Carnegiea gigantea Genome sequencing and assembly v2.</title>
        <authorList>
            <person name="Copetti D."/>
            <person name="Sanderson M.J."/>
            <person name="Burquez A."/>
            <person name="Wojciechowski M.F."/>
        </authorList>
    </citation>
    <scope>NUCLEOTIDE SEQUENCE</scope>
    <source>
        <strain evidence="7">SGP5-SGP5p</strain>
        <tissue evidence="7">Aerial part</tissue>
    </source>
</reference>
<dbReference type="InterPro" id="IPR017884">
    <property type="entry name" value="SANT_dom"/>
</dbReference>
<feature type="region of interest" description="Disordered" evidence="4">
    <location>
        <begin position="36"/>
        <end position="72"/>
    </location>
</feature>
<comment type="subcellular location">
    <subcellularLocation>
        <location evidence="1">Nucleus</location>
    </subcellularLocation>
</comment>
<feature type="compositionally biased region" description="Basic residues" evidence="4">
    <location>
        <begin position="36"/>
        <end position="45"/>
    </location>
</feature>
<dbReference type="GO" id="GO:0006351">
    <property type="term" value="P:DNA-templated transcription"/>
    <property type="evidence" value="ECO:0007669"/>
    <property type="project" value="InterPro"/>
</dbReference>
<evidence type="ECO:0000256" key="4">
    <source>
        <dbReference type="SAM" id="MobiDB-lite"/>
    </source>
</evidence>
<dbReference type="EMBL" id="JAKOGI010000857">
    <property type="protein sequence ID" value="KAJ8429795.1"/>
    <property type="molecule type" value="Genomic_DNA"/>
</dbReference>
<evidence type="ECO:0000256" key="1">
    <source>
        <dbReference type="ARBA" id="ARBA00004123"/>
    </source>
</evidence>
<dbReference type="FunFam" id="1.20.58.1880:FF:000006">
    <property type="entry name" value="Protein ALWAYS EARLY 3 isoform A"/>
    <property type="match status" value="1"/>
</dbReference>
<dbReference type="SMART" id="SM00717">
    <property type="entry name" value="SANT"/>
    <property type="match status" value="1"/>
</dbReference>
<feature type="domain" description="SANT" evidence="6">
    <location>
        <begin position="72"/>
        <end position="109"/>
    </location>
</feature>
<dbReference type="SMART" id="SM01135">
    <property type="entry name" value="DIRP"/>
    <property type="match status" value="1"/>
</dbReference>
<keyword evidence="8" id="KW-1185">Reference proteome</keyword>
<evidence type="ECO:0000259" key="6">
    <source>
        <dbReference type="PROSITE" id="PS51293"/>
    </source>
</evidence>
<dbReference type="GO" id="GO:0051726">
    <property type="term" value="P:regulation of cell cycle"/>
    <property type="evidence" value="ECO:0007669"/>
    <property type="project" value="TreeGrafter"/>
</dbReference>
<evidence type="ECO:0000259" key="5">
    <source>
        <dbReference type="PROSITE" id="PS50090"/>
    </source>
</evidence>
<dbReference type="CDD" id="cd00167">
    <property type="entry name" value="SANT"/>
    <property type="match status" value="1"/>
</dbReference>
<feature type="domain" description="Myb-like" evidence="5">
    <location>
        <begin position="77"/>
        <end position="107"/>
    </location>
</feature>
<dbReference type="Pfam" id="PF00249">
    <property type="entry name" value="Myb_DNA-binding"/>
    <property type="match status" value="1"/>
</dbReference>
<dbReference type="PANTHER" id="PTHR21689:SF2">
    <property type="entry name" value="PROTEIN LIN-9 HOMOLOG"/>
    <property type="match status" value="1"/>
</dbReference>
<evidence type="ECO:0000313" key="8">
    <source>
        <dbReference type="Proteomes" id="UP001153076"/>
    </source>
</evidence>
<dbReference type="InterPro" id="IPR010561">
    <property type="entry name" value="LIN-9/ALY1"/>
</dbReference>
<comment type="caution">
    <text evidence="7">The sequence shown here is derived from an EMBL/GenBank/DDBJ whole genome shotgun (WGS) entry which is preliminary data.</text>
</comment>
<feature type="coiled-coil region" evidence="3">
    <location>
        <begin position="1043"/>
        <end position="1070"/>
    </location>
</feature>
<dbReference type="PANTHER" id="PTHR21689">
    <property type="entry name" value="LIN-9"/>
    <property type="match status" value="1"/>
</dbReference>
<evidence type="ECO:0000256" key="3">
    <source>
        <dbReference type="SAM" id="Coils"/>
    </source>
</evidence>
<dbReference type="GO" id="GO:0006357">
    <property type="term" value="P:regulation of transcription by RNA polymerase II"/>
    <property type="evidence" value="ECO:0007669"/>
    <property type="project" value="TreeGrafter"/>
</dbReference>
<feature type="region of interest" description="Disordered" evidence="4">
    <location>
        <begin position="261"/>
        <end position="288"/>
    </location>
</feature>
<dbReference type="OrthoDB" id="2339771at2759"/>
<dbReference type="GO" id="GO:0005654">
    <property type="term" value="C:nucleoplasm"/>
    <property type="evidence" value="ECO:0007669"/>
    <property type="project" value="TreeGrafter"/>
</dbReference>
<dbReference type="Proteomes" id="UP001153076">
    <property type="component" value="Unassembled WGS sequence"/>
</dbReference>
<proteinExistence type="predicted"/>
<feature type="compositionally biased region" description="Basic and acidic residues" evidence="4">
    <location>
        <begin position="651"/>
        <end position="661"/>
    </location>
</feature>
<accession>A0A9Q1Q649</accession>
<dbReference type="SUPFAM" id="SSF46689">
    <property type="entry name" value="Homeodomain-like"/>
    <property type="match status" value="1"/>
</dbReference>
<gene>
    <name evidence="7" type="ORF">Cgig2_015627</name>
</gene>
<dbReference type="Gene3D" id="1.20.58.1880">
    <property type="match status" value="1"/>
</dbReference>
<feature type="compositionally biased region" description="Polar residues" evidence="4">
    <location>
        <begin position="593"/>
        <end position="602"/>
    </location>
</feature>
<organism evidence="7 8">
    <name type="scientific">Carnegiea gigantea</name>
    <dbReference type="NCBI Taxonomy" id="171969"/>
    <lineage>
        <taxon>Eukaryota</taxon>
        <taxon>Viridiplantae</taxon>
        <taxon>Streptophyta</taxon>
        <taxon>Embryophyta</taxon>
        <taxon>Tracheophyta</taxon>
        <taxon>Spermatophyta</taxon>
        <taxon>Magnoliopsida</taxon>
        <taxon>eudicotyledons</taxon>
        <taxon>Gunneridae</taxon>
        <taxon>Pentapetalae</taxon>
        <taxon>Caryophyllales</taxon>
        <taxon>Cactineae</taxon>
        <taxon>Cactaceae</taxon>
        <taxon>Cactoideae</taxon>
        <taxon>Echinocereeae</taxon>
        <taxon>Carnegiea</taxon>
    </lineage>
</organism>
<dbReference type="InterPro" id="IPR001005">
    <property type="entry name" value="SANT/Myb"/>
</dbReference>
<feature type="region of interest" description="Disordered" evidence="4">
    <location>
        <begin position="1204"/>
        <end position="1236"/>
    </location>
</feature>
<dbReference type="GO" id="GO:0003677">
    <property type="term" value="F:DNA binding"/>
    <property type="evidence" value="ECO:0007669"/>
    <property type="project" value="TreeGrafter"/>
</dbReference>